<organism evidence="1 2">
    <name type="scientific">Fodinibius roseus</name>
    <dbReference type="NCBI Taxonomy" id="1194090"/>
    <lineage>
        <taxon>Bacteria</taxon>
        <taxon>Pseudomonadati</taxon>
        <taxon>Balneolota</taxon>
        <taxon>Balneolia</taxon>
        <taxon>Balneolales</taxon>
        <taxon>Balneolaceae</taxon>
        <taxon>Fodinibius</taxon>
    </lineage>
</organism>
<reference evidence="1 2" key="1">
    <citation type="submission" date="2016-11" db="EMBL/GenBank/DDBJ databases">
        <authorList>
            <person name="Jaros S."/>
            <person name="Januszkiewicz K."/>
            <person name="Wedrychowicz H."/>
        </authorList>
    </citation>
    <scope>NUCLEOTIDE SEQUENCE [LARGE SCALE GENOMIC DNA]</scope>
    <source>
        <strain evidence="1 2">DSM 21986</strain>
    </source>
</reference>
<dbReference type="Proteomes" id="UP000184041">
    <property type="component" value="Unassembled WGS sequence"/>
</dbReference>
<dbReference type="OrthoDB" id="9771846at2"/>
<dbReference type="RefSeq" id="WP_073065986.1">
    <property type="nucleotide sequence ID" value="NZ_FQUS01000016.1"/>
</dbReference>
<dbReference type="AlphaFoldDB" id="A0A1M5G3N2"/>
<keyword evidence="2" id="KW-1185">Reference proteome</keyword>
<evidence type="ECO:0000313" key="1">
    <source>
        <dbReference type="EMBL" id="SHF98338.1"/>
    </source>
</evidence>
<accession>A0A1M5G3N2</accession>
<gene>
    <name evidence="1" type="ORF">SAMN05443144_11672</name>
</gene>
<evidence type="ECO:0000313" key="2">
    <source>
        <dbReference type="Proteomes" id="UP000184041"/>
    </source>
</evidence>
<dbReference type="EMBL" id="FQUS01000016">
    <property type="protein sequence ID" value="SHF98338.1"/>
    <property type="molecule type" value="Genomic_DNA"/>
</dbReference>
<name>A0A1M5G3N2_9BACT</name>
<protein>
    <submittedName>
        <fullName evidence="1">Uncharacterized protein</fullName>
    </submittedName>
</protein>
<proteinExistence type="predicted"/>
<sequence length="181" mass="20769">MIEDILGYQELDSNIGTKFLLKMGGKKANCKRSLIEMLPNLMIRYLQRRPLAKEINEMRENGYNTTAWMSLIELYRDISYAIDGKLIPDVQVRFERLIGKEVKYVKMQEPDDSDLWEIGDMATGAAANLQPLQGKSNLGEEEVRLNEYLMEILNYRLASLPDEAAWDFVAQSILSETKELG</sequence>